<dbReference type="PANTHER" id="PTHR24421:SF10">
    <property type="entry name" value="NITRATE_NITRITE SENSOR PROTEIN NARQ"/>
    <property type="match status" value="1"/>
</dbReference>
<dbReference type="Pfam" id="PF23539">
    <property type="entry name" value="DUF7134"/>
    <property type="match status" value="1"/>
</dbReference>
<dbReference type="Proteomes" id="UP001138997">
    <property type="component" value="Unassembled WGS sequence"/>
</dbReference>
<evidence type="ECO:0000313" key="14">
    <source>
        <dbReference type="Proteomes" id="UP001138997"/>
    </source>
</evidence>
<evidence type="ECO:0000256" key="6">
    <source>
        <dbReference type="ARBA" id="ARBA00022777"/>
    </source>
</evidence>
<dbReference type="GO" id="GO:0046983">
    <property type="term" value="F:protein dimerization activity"/>
    <property type="evidence" value="ECO:0007669"/>
    <property type="project" value="InterPro"/>
</dbReference>
<evidence type="ECO:0000256" key="10">
    <source>
        <dbReference type="SAM" id="Phobius"/>
    </source>
</evidence>
<comment type="caution">
    <text evidence="13">The sequence shown here is derived from an EMBL/GenBank/DDBJ whole genome shotgun (WGS) entry which is preliminary data.</text>
</comment>
<keyword evidence="5" id="KW-0547">Nucleotide-binding</keyword>
<dbReference type="InterPro" id="IPR055558">
    <property type="entry name" value="DUF7134"/>
</dbReference>
<feature type="transmembrane region" description="Helical" evidence="10">
    <location>
        <begin position="40"/>
        <end position="60"/>
    </location>
</feature>
<protein>
    <recommendedName>
        <fullName evidence="2">histidine kinase</fullName>
        <ecNumber evidence="2">2.7.13.3</ecNumber>
    </recommendedName>
</protein>
<comment type="catalytic activity">
    <reaction evidence="1">
        <text>ATP + protein L-histidine = ADP + protein N-phospho-L-histidine.</text>
        <dbReference type="EC" id="2.7.13.3"/>
    </reaction>
</comment>
<evidence type="ECO:0000259" key="12">
    <source>
        <dbReference type="Pfam" id="PF23539"/>
    </source>
</evidence>
<dbReference type="GO" id="GO:0005524">
    <property type="term" value="F:ATP binding"/>
    <property type="evidence" value="ECO:0007669"/>
    <property type="project" value="UniProtKB-KW"/>
</dbReference>
<gene>
    <name evidence="13" type="ORF">LR394_16680</name>
</gene>
<dbReference type="RefSeq" id="WP_231442881.1">
    <property type="nucleotide sequence ID" value="NZ_JAJOMB010000008.1"/>
</dbReference>
<dbReference type="EC" id="2.7.13.3" evidence="2"/>
<keyword evidence="10" id="KW-0812">Transmembrane</keyword>
<evidence type="ECO:0000256" key="3">
    <source>
        <dbReference type="ARBA" id="ARBA00022553"/>
    </source>
</evidence>
<keyword evidence="14" id="KW-1185">Reference proteome</keyword>
<keyword evidence="8" id="KW-0902">Two-component regulatory system</keyword>
<evidence type="ECO:0000313" key="13">
    <source>
        <dbReference type="EMBL" id="MCD5312545.1"/>
    </source>
</evidence>
<evidence type="ECO:0000256" key="8">
    <source>
        <dbReference type="ARBA" id="ARBA00023012"/>
    </source>
</evidence>
<dbReference type="InterPro" id="IPR050482">
    <property type="entry name" value="Sensor_HK_TwoCompSys"/>
</dbReference>
<keyword evidence="10" id="KW-0472">Membrane</keyword>
<dbReference type="GO" id="GO:0016020">
    <property type="term" value="C:membrane"/>
    <property type="evidence" value="ECO:0007669"/>
    <property type="project" value="InterPro"/>
</dbReference>
<keyword evidence="3" id="KW-0597">Phosphoprotein</keyword>
<accession>A0A9X1NEE1</accession>
<evidence type="ECO:0000259" key="11">
    <source>
        <dbReference type="Pfam" id="PF07730"/>
    </source>
</evidence>
<feature type="transmembrane region" description="Helical" evidence="10">
    <location>
        <begin position="102"/>
        <end position="123"/>
    </location>
</feature>
<feature type="domain" description="Signal transduction histidine kinase subgroup 3 dimerisation and phosphoacceptor" evidence="11">
    <location>
        <begin position="210"/>
        <end position="275"/>
    </location>
</feature>
<feature type="transmembrane region" description="Helical" evidence="10">
    <location>
        <begin position="72"/>
        <end position="90"/>
    </location>
</feature>
<feature type="domain" description="DUF7134" evidence="12">
    <location>
        <begin position="40"/>
        <end position="176"/>
    </location>
</feature>
<dbReference type="Gene3D" id="1.20.5.1930">
    <property type="match status" value="1"/>
</dbReference>
<evidence type="ECO:0000256" key="9">
    <source>
        <dbReference type="SAM" id="Coils"/>
    </source>
</evidence>
<keyword evidence="10" id="KW-1133">Transmembrane helix</keyword>
<name>A0A9X1NEE1_9ACTN</name>
<dbReference type="PANTHER" id="PTHR24421">
    <property type="entry name" value="NITRATE/NITRITE SENSOR PROTEIN NARX-RELATED"/>
    <property type="match status" value="1"/>
</dbReference>
<dbReference type="InterPro" id="IPR036890">
    <property type="entry name" value="HATPase_C_sf"/>
</dbReference>
<feature type="transmembrane region" description="Helical" evidence="10">
    <location>
        <begin position="156"/>
        <end position="177"/>
    </location>
</feature>
<dbReference type="GO" id="GO:0000155">
    <property type="term" value="F:phosphorelay sensor kinase activity"/>
    <property type="evidence" value="ECO:0007669"/>
    <property type="project" value="InterPro"/>
</dbReference>
<feature type="coiled-coil region" evidence="9">
    <location>
        <begin position="185"/>
        <end position="212"/>
    </location>
</feature>
<dbReference type="Gene3D" id="3.30.565.10">
    <property type="entry name" value="Histidine kinase-like ATPase, C-terminal domain"/>
    <property type="match status" value="1"/>
</dbReference>
<dbReference type="AlphaFoldDB" id="A0A9X1NEE1"/>
<evidence type="ECO:0000256" key="1">
    <source>
        <dbReference type="ARBA" id="ARBA00000085"/>
    </source>
</evidence>
<keyword evidence="9" id="KW-0175">Coiled coil</keyword>
<keyword evidence="4" id="KW-0808">Transferase</keyword>
<reference evidence="13" key="1">
    <citation type="submission" date="2021-11" db="EMBL/GenBank/DDBJ databases">
        <title>Streptomyces corallinus and Kineosporia corallina sp. nov., two new coral-derived marine actinobacteria.</title>
        <authorList>
            <person name="Buangrab K."/>
            <person name="Sutthacheep M."/>
            <person name="Yeemin T."/>
            <person name="Harunari E."/>
            <person name="Igarashi Y."/>
            <person name="Sripreechasak P."/>
            <person name="Kanchanasin P."/>
            <person name="Tanasupawat S."/>
            <person name="Phongsopitanun W."/>
        </authorList>
    </citation>
    <scope>NUCLEOTIDE SEQUENCE</scope>
    <source>
        <strain evidence="13">JCM 31032</strain>
    </source>
</reference>
<dbReference type="Pfam" id="PF07730">
    <property type="entry name" value="HisKA_3"/>
    <property type="match status" value="1"/>
</dbReference>
<keyword evidence="6 13" id="KW-0418">Kinase</keyword>
<proteinExistence type="predicted"/>
<dbReference type="SUPFAM" id="SSF55874">
    <property type="entry name" value="ATPase domain of HSP90 chaperone/DNA topoisomerase II/histidine kinase"/>
    <property type="match status" value="1"/>
</dbReference>
<dbReference type="EMBL" id="JAJOMB010000008">
    <property type="protein sequence ID" value="MCD5312545.1"/>
    <property type="molecule type" value="Genomic_DNA"/>
</dbReference>
<dbReference type="CDD" id="cd16917">
    <property type="entry name" value="HATPase_UhpB-NarQ-NarX-like"/>
    <property type="match status" value="1"/>
</dbReference>
<evidence type="ECO:0000256" key="2">
    <source>
        <dbReference type="ARBA" id="ARBA00012438"/>
    </source>
</evidence>
<feature type="transmembrane region" description="Helical" evidence="10">
    <location>
        <begin position="129"/>
        <end position="149"/>
    </location>
</feature>
<evidence type="ECO:0000256" key="4">
    <source>
        <dbReference type="ARBA" id="ARBA00022679"/>
    </source>
</evidence>
<dbReference type="InterPro" id="IPR011712">
    <property type="entry name" value="Sig_transdc_His_kin_sub3_dim/P"/>
</dbReference>
<keyword evidence="7" id="KW-0067">ATP-binding</keyword>
<organism evidence="13 14">
    <name type="scientific">Kineosporia babensis</name>
    <dbReference type="NCBI Taxonomy" id="499548"/>
    <lineage>
        <taxon>Bacteria</taxon>
        <taxon>Bacillati</taxon>
        <taxon>Actinomycetota</taxon>
        <taxon>Actinomycetes</taxon>
        <taxon>Kineosporiales</taxon>
        <taxon>Kineosporiaceae</taxon>
        <taxon>Kineosporia</taxon>
    </lineage>
</organism>
<evidence type="ECO:0000256" key="7">
    <source>
        <dbReference type="ARBA" id="ARBA00022840"/>
    </source>
</evidence>
<evidence type="ECO:0000256" key="5">
    <source>
        <dbReference type="ARBA" id="ARBA00022741"/>
    </source>
</evidence>
<sequence>MSPSPSAGRTPLRRKLAGWLPAEFGESVPERPAPRSVRDWIVDVNLFVLFGSLGFLFWWLQRDASPPQVPEPVFWLDLVLGVPCLVLIWWRRRWPTRIALLMLPAALISTIAALPALLLVYTVAVRRPLRILTVVAVLHIAAVIGYTMLRPDEGTSAFTAITVSAMAVFGVVAWGLFGRARYELILSLRDRAERAESERNLLLEQARHSERTRIAREMHDVLGHRISLISLHAGALEFRADKAGPEVAESAAVIRASARQALQDLREVIGVLRAGGEEDSPDRPQPTLADLPGLVQESRQAGMNVQLNCDYPPDEPPFALIGRTTYRIVQEGLTNARKHAPNTAVRVTVSGRPGVGLDVTVVNRPPLDPPSGLPGAGQGLVGLAERVSLAQGRLEHGWTPVGDFRLAVWLPWPAGDEEQQQRTSVREEAETSG</sequence>